<dbReference type="Pfam" id="PF22168">
    <property type="entry name" value="DIP2311-like_C"/>
    <property type="match status" value="1"/>
</dbReference>
<feature type="domain" description="Transcriptional regulator DIP2311-like C-terminal" evidence="3">
    <location>
        <begin position="513"/>
        <end position="569"/>
    </location>
</feature>
<dbReference type="InterPro" id="IPR038461">
    <property type="entry name" value="Schlafen_AlbA_2_dom_sf"/>
</dbReference>
<proteinExistence type="predicted"/>
<dbReference type="EMBL" id="LXEY01000015">
    <property type="protein sequence ID" value="OAV61857.1"/>
    <property type="molecule type" value="Genomic_DNA"/>
</dbReference>
<protein>
    <submittedName>
        <fullName evidence="4">Transcriptional regulator</fullName>
    </submittedName>
</protein>
<evidence type="ECO:0000259" key="3">
    <source>
        <dbReference type="Pfam" id="PF22168"/>
    </source>
</evidence>
<evidence type="ECO:0000313" key="5">
    <source>
        <dbReference type="Proteomes" id="UP000078292"/>
    </source>
</evidence>
<evidence type="ECO:0000313" key="4">
    <source>
        <dbReference type="EMBL" id="OAV61857.1"/>
    </source>
</evidence>
<dbReference type="Gene3D" id="6.10.10.130">
    <property type="match status" value="1"/>
</dbReference>
<feature type="domain" description="Schlafen AlbA-2" evidence="1">
    <location>
        <begin position="33"/>
        <end position="156"/>
    </location>
</feature>
<dbReference type="PANTHER" id="PTHR30595">
    <property type="entry name" value="GLPR-RELATED TRANSCRIPTIONAL REPRESSOR"/>
    <property type="match status" value="1"/>
</dbReference>
<dbReference type="InterPro" id="IPR007421">
    <property type="entry name" value="Schlafen_AlbA_2_dom"/>
</dbReference>
<dbReference type="Gene3D" id="3.30.565.60">
    <property type="match status" value="1"/>
</dbReference>
<dbReference type="InterPro" id="IPR036388">
    <property type="entry name" value="WH-like_DNA-bd_sf"/>
</dbReference>
<dbReference type="STRING" id="1837282.A6F49_08210"/>
<feature type="domain" description="DUF5635" evidence="2">
    <location>
        <begin position="409"/>
        <end position="492"/>
    </location>
</feature>
<dbReference type="InterPro" id="IPR038475">
    <property type="entry name" value="RecG_C_sf"/>
</dbReference>
<dbReference type="InterPro" id="IPR040728">
    <property type="entry name" value="DUF5635"/>
</dbReference>
<dbReference type="OrthoDB" id="9805115at2"/>
<accession>A0A1B7M0S5</accession>
<dbReference type="Pfam" id="PF13749">
    <property type="entry name" value="HATPase_c_4"/>
    <property type="match status" value="1"/>
</dbReference>
<keyword evidence="5" id="KW-1185">Reference proteome</keyword>
<dbReference type="PANTHER" id="PTHR30595:SF6">
    <property type="entry name" value="SCHLAFEN ALBA-2 DOMAIN-CONTAINING PROTEIN"/>
    <property type="match status" value="1"/>
</dbReference>
<dbReference type="Pfam" id="PF18685">
    <property type="entry name" value="DUF5635"/>
    <property type="match status" value="1"/>
</dbReference>
<sequence length="572" mass="63406">MVFAGIFNKNMFVDEVEKILASEEGGRITSSIETEPIDFKEEAGRRVRGSIEPGHSENPEAAKALADEVACMANTPGGGVLILGVEDRTGNIIGTELDVDWLRHRIYRAVTVAPDIAIHIVAGQRLLVLYIPPAREPVENTSGQLRWRVGSNCVPIDRAKWWEQRDQQFDFDPMMQRSDMTIENVRVEAVERSRQYHTGATSTVEEYLRQTGALRSDGYLSNAGALLFTGQSRAQLEATVFDVPAGQVRNRFVPEPGLGLVEQLFQVEAFLKSVNHATTRQTGLVHEQIRHVPESSVREALLNGIIHRDWNRAEPTDIRWIEADSSLTVRSPGAFPGEITAQNILSARQSRYPALADLFRAIGLVDQQGVGVDRMYRDMIILGHQPPHIEEVAGPYVECNLYGGEPVYPVLDCVQAFVPATRRHDYRMALVLYLLLHKPFVEVSDVAEIMQSADEAARAAIAMARQTTVDGVPLIAPHKDVWILGEGARKIVSSTKDPSGIYDVVAYLNADSEQQTAVVDYWMDRLGTITTGDLMVLTGSARGTARRRLDEMVDDGALIQKGSGRASRYERP</sequence>
<dbReference type="Gene3D" id="1.10.10.2340">
    <property type="match status" value="1"/>
</dbReference>
<name>A0A1B7M0S5_9MICC</name>
<dbReference type="InterPro" id="IPR054760">
    <property type="entry name" value="DIP2311-like_C"/>
</dbReference>
<dbReference type="Pfam" id="PF04326">
    <property type="entry name" value="SLFN_AlbA_2"/>
    <property type="match status" value="1"/>
</dbReference>
<evidence type="ECO:0000259" key="2">
    <source>
        <dbReference type="Pfam" id="PF18685"/>
    </source>
</evidence>
<dbReference type="AlphaFoldDB" id="A0A1B7M0S5"/>
<gene>
    <name evidence="4" type="ORF">A6F49_08210</name>
</gene>
<dbReference type="Gene3D" id="1.10.10.10">
    <property type="entry name" value="Winged helix-like DNA-binding domain superfamily/Winged helix DNA-binding domain"/>
    <property type="match status" value="1"/>
</dbReference>
<reference evidence="4 5" key="1">
    <citation type="submission" date="2016-04" db="EMBL/GenBank/DDBJ databases">
        <title>First whole genome shotgun sequence of the bacterium Enteractinococcus sp. strain UASWS1574.</title>
        <authorList>
            <person name="Crovadore J."/>
            <person name="Chablais R."/>
            <person name="Lefort F."/>
        </authorList>
    </citation>
    <scope>NUCLEOTIDE SEQUENCE [LARGE SCALE GENOMIC DNA]</scope>
    <source>
        <strain evidence="4 5">UASWS1574</strain>
    </source>
</reference>
<dbReference type="Proteomes" id="UP000078292">
    <property type="component" value="Unassembled WGS sequence"/>
</dbReference>
<dbReference type="RefSeq" id="WP_043057318.1">
    <property type="nucleotide sequence ID" value="NZ_LXEY01000015.1"/>
</dbReference>
<evidence type="ECO:0000259" key="1">
    <source>
        <dbReference type="Pfam" id="PF04326"/>
    </source>
</evidence>
<dbReference type="Gene3D" id="3.30.950.30">
    <property type="entry name" value="Schlafen, AAA domain"/>
    <property type="match status" value="1"/>
</dbReference>
<comment type="caution">
    <text evidence="4">The sequence shown here is derived from an EMBL/GenBank/DDBJ whole genome shotgun (WGS) entry which is preliminary data.</text>
</comment>
<organism evidence="4 5">
    <name type="scientific">Enteractinococcus helveticum</name>
    <dbReference type="NCBI Taxonomy" id="1837282"/>
    <lineage>
        <taxon>Bacteria</taxon>
        <taxon>Bacillati</taxon>
        <taxon>Actinomycetota</taxon>
        <taxon>Actinomycetes</taxon>
        <taxon>Micrococcales</taxon>
        <taxon>Micrococcaceae</taxon>
    </lineage>
</organism>